<gene>
    <name evidence="8" type="ORF">FVP60_07250</name>
</gene>
<dbReference type="InterPro" id="IPR027359">
    <property type="entry name" value="Volt_channel_dom_sf"/>
</dbReference>
<keyword evidence="4 6" id="KW-0472">Membrane</keyword>
<dbReference type="InterPro" id="IPR005821">
    <property type="entry name" value="Ion_trans_dom"/>
</dbReference>
<comment type="caution">
    <text evidence="8">The sequence shown here is derived from an EMBL/GenBank/DDBJ whole genome shotgun (WGS) entry which is preliminary data.</text>
</comment>
<feature type="coiled-coil region" evidence="5">
    <location>
        <begin position="285"/>
        <end position="312"/>
    </location>
</feature>
<feature type="transmembrane region" description="Helical" evidence="6">
    <location>
        <begin position="131"/>
        <end position="152"/>
    </location>
</feature>
<feature type="transmembrane region" description="Helical" evidence="6">
    <location>
        <begin position="22"/>
        <end position="40"/>
    </location>
</feature>
<keyword evidence="3 6" id="KW-1133">Transmembrane helix</keyword>
<dbReference type="SUPFAM" id="SSF81324">
    <property type="entry name" value="Voltage-gated potassium channels"/>
    <property type="match status" value="1"/>
</dbReference>
<feature type="transmembrane region" description="Helical" evidence="6">
    <location>
        <begin position="60"/>
        <end position="81"/>
    </location>
</feature>
<evidence type="ECO:0000256" key="6">
    <source>
        <dbReference type="SAM" id="Phobius"/>
    </source>
</evidence>
<dbReference type="GO" id="GO:0005248">
    <property type="term" value="F:voltage-gated sodium channel activity"/>
    <property type="evidence" value="ECO:0007669"/>
    <property type="project" value="TreeGrafter"/>
</dbReference>
<dbReference type="Pfam" id="PF00520">
    <property type="entry name" value="Ion_trans"/>
    <property type="match status" value="1"/>
</dbReference>
<dbReference type="GO" id="GO:0005509">
    <property type="term" value="F:calcium ion binding"/>
    <property type="evidence" value="ECO:0007669"/>
    <property type="project" value="InterPro"/>
</dbReference>
<dbReference type="RefSeq" id="WP_147825617.1">
    <property type="nucleotide sequence ID" value="NZ_BAAARG010000002.1"/>
</dbReference>
<dbReference type="InterPro" id="IPR003915">
    <property type="entry name" value="PKD_2"/>
</dbReference>
<dbReference type="GO" id="GO:0001518">
    <property type="term" value="C:voltage-gated sodium channel complex"/>
    <property type="evidence" value="ECO:0007669"/>
    <property type="project" value="TreeGrafter"/>
</dbReference>
<dbReference type="OrthoDB" id="5297065at2"/>
<accession>A0A5C8HLL0</accession>
<name>A0A5C8HLL0_9MICO</name>
<evidence type="ECO:0000256" key="1">
    <source>
        <dbReference type="ARBA" id="ARBA00004141"/>
    </source>
</evidence>
<proteinExistence type="predicted"/>
<evidence type="ECO:0000313" key="8">
    <source>
        <dbReference type="EMBL" id="TXK04482.1"/>
    </source>
</evidence>
<dbReference type="Gene3D" id="1.10.287.70">
    <property type="match status" value="1"/>
</dbReference>
<keyword evidence="2 6" id="KW-0812">Transmembrane</keyword>
<protein>
    <submittedName>
        <fullName evidence="8">Ion transporter</fullName>
    </submittedName>
</protein>
<dbReference type="Proteomes" id="UP000321196">
    <property type="component" value="Unassembled WGS sequence"/>
</dbReference>
<dbReference type="PANTHER" id="PTHR10037:SF62">
    <property type="entry name" value="SODIUM CHANNEL PROTEIN 60E"/>
    <property type="match status" value="1"/>
</dbReference>
<evidence type="ECO:0000259" key="7">
    <source>
        <dbReference type="Pfam" id="PF00520"/>
    </source>
</evidence>
<evidence type="ECO:0000256" key="3">
    <source>
        <dbReference type="ARBA" id="ARBA00022989"/>
    </source>
</evidence>
<sequence length="312" mass="33755">MTSSRAPWYSRKSVNDFVTSKTVQNVILVVIVINAIVLGLETVHSLMQNYGATLHLLDKICLWIFIVEIALKLYGQGLGFFRSAWNVFDFVIVGIALIPGADGLAVLRALRVLRVLRLISIVPSLRRVVDALVRAVPGIASIAALLGIIFYVGAVMATMLFGKNFPAEYGDLGSTLFSLFQIMTLDGWSDQVRRIMTVDPWAPAFFVPFVLISALTVLNLFIAVIVDAMQGLDASNEHAAEEHDAERRGTTAVAGASAAANGMAAGEGIVPSERHEHSHHVTFGESEVMRELAALRAQVQALTDAVSKADRA</sequence>
<evidence type="ECO:0000313" key="9">
    <source>
        <dbReference type="Proteomes" id="UP000321196"/>
    </source>
</evidence>
<keyword evidence="5" id="KW-0175">Coiled coil</keyword>
<dbReference type="AlphaFoldDB" id="A0A5C8HLL0"/>
<evidence type="ECO:0000256" key="4">
    <source>
        <dbReference type="ARBA" id="ARBA00023136"/>
    </source>
</evidence>
<evidence type="ECO:0000256" key="2">
    <source>
        <dbReference type="ARBA" id="ARBA00022692"/>
    </source>
</evidence>
<keyword evidence="9" id="KW-1185">Reference proteome</keyword>
<comment type="subcellular location">
    <subcellularLocation>
        <location evidence="1">Membrane</location>
        <topology evidence="1">Multi-pass membrane protein</topology>
    </subcellularLocation>
</comment>
<feature type="transmembrane region" description="Helical" evidence="6">
    <location>
        <begin position="87"/>
        <end position="110"/>
    </location>
</feature>
<feature type="transmembrane region" description="Helical" evidence="6">
    <location>
        <begin position="201"/>
        <end position="226"/>
    </location>
</feature>
<dbReference type="PRINTS" id="PR01433">
    <property type="entry name" value="POLYCYSTIN2"/>
</dbReference>
<dbReference type="InterPro" id="IPR043203">
    <property type="entry name" value="VGCC_Ca_Na"/>
</dbReference>
<reference evidence="8 9" key="1">
    <citation type="submission" date="2019-08" db="EMBL/GenBank/DDBJ databases">
        <authorList>
            <person name="Dong K."/>
        </authorList>
    </citation>
    <scope>NUCLEOTIDE SEQUENCE [LARGE SCALE GENOMIC DNA]</scope>
    <source>
        <strain evidence="8 9">M4-8</strain>
    </source>
</reference>
<dbReference type="PANTHER" id="PTHR10037">
    <property type="entry name" value="VOLTAGE-GATED CATION CHANNEL CALCIUM AND SODIUM"/>
    <property type="match status" value="1"/>
</dbReference>
<dbReference type="Gene3D" id="1.20.120.350">
    <property type="entry name" value="Voltage-gated potassium channels. Chain C"/>
    <property type="match status" value="1"/>
</dbReference>
<dbReference type="EMBL" id="VRSW01000002">
    <property type="protein sequence ID" value="TXK04482.1"/>
    <property type="molecule type" value="Genomic_DNA"/>
</dbReference>
<organism evidence="8 9">
    <name type="scientific">Microbacterium mitrae</name>
    <dbReference type="NCBI Taxonomy" id="664640"/>
    <lineage>
        <taxon>Bacteria</taxon>
        <taxon>Bacillati</taxon>
        <taxon>Actinomycetota</taxon>
        <taxon>Actinomycetes</taxon>
        <taxon>Micrococcales</taxon>
        <taxon>Microbacteriaceae</taxon>
        <taxon>Microbacterium</taxon>
    </lineage>
</organism>
<feature type="domain" description="Ion transport" evidence="7">
    <location>
        <begin position="22"/>
        <end position="233"/>
    </location>
</feature>
<evidence type="ECO:0000256" key="5">
    <source>
        <dbReference type="SAM" id="Coils"/>
    </source>
</evidence>